<comment type="caution">
    <text evidence="1">The sequence shown here is derived from an EMBL/GenBank/DDBJ whole genome shotgun (WGS) entry which is preliminary data.</text>
</comment>
<gene>
    <name evidence="1" type="ORF">HPB50_001802</name>
</gene>
<dbReference type="EMBL" id="CM023487">
    <property type="protein sequence ID" value="KAH6925217.1"/>
    <property type="molecule type" value="Genomic_DNA"/>
</dbReference>
<evidence type="ECO:0000313" key="1">
    <source>
        <dbReference type="EMBL" id="KAH6925217.1"/>
    </source>
</evidence>
<sequence>MLRKLNQPTVSLTVTFGTVTRVRRLKNCLNGGKPMGFPPFPPYRGLSFLAKKVLCIPSTSASSERNFSAAGYVLQDRRTCLKPESLDNLLFLHKNM</sequence>
<keyword evidence="2" id="KW-1185">Reference proteome</keyword>
<evidence type="ECO:0000313" key="2">
    <source>
        <dbReference type="Proteomes" id="UP000821845"/>
    </source>
</evidence>
<organism evidence="1 2">
    <name type="scientific">Hyalomma asiaticum</name>
    <name type="common">Tick</name>
    <dbReference type="NCBI Taxonomy" id="266040"/>
    <lineage>
        <taxon>Eukaryota</taxon>
        <taxon>Metazoa</taxon>
        <taxon>Ecdysozoa</taxon>
        <taxon>Arthropoda</taxon>
        <taxon>Chelicerata</taxon>
        <taxon>Arachnida</taxon>
        <taxon>Acari</taxon>
        <taxon>Parasitiformes</taxon>
        <taxon>Ixodida</taxon>
        <taxon>Ixodoidea</taxon>
        <taxon>Ixodidae</taxon>
        <taxon>Hyalomminae</taxon>
        <taxon>Hyalomma</taxon>
    </lineage>
</organism>
<proteinExistence type="predicted"/>
<accession>A0ACB7RQJ1</accession>
<protein>
    <submittedName>
        <fullName evidence="1">Uncharacterized protein</fullName>
    </submittedName>
</protein>
<name>A0ACB7RQJ1_HYAAI</name>
<reference evidence="1" key="1">
    <citation type="submission" date="2020-05" db="EMBL/GenBank/DDBJ databases">
        <title>Large-scale comparative analyses of tick genomes elucidate their genetic diversity and vector capacities.</title>
        <authorList>
            <person name="Jia N."/>
            <person name="Wang J."/>
            <person name="Shi W."/>
            <person name="Du L."/>
            <person name="Sun Y."/>
            <person name="Zhan W."/>
            <person name="Jiang J."/>
            <person name="Wang Q."/>
            <person name="Zhang B."/>
            <person name="Ji P."/>
            <person name="Sakyi L.B."/>
            <person name="Cui X."/>
            <person name="Yuan T."/>
            <person name="Jiang B."/>
            <person name="Yang W."/>
            <person name="Lam T.T.-Y."/>
            <person name="Chang Q."/>
            <person name="Ding S."/>
            <person name="Wang X."/>
            <person name="Zhu J."/>
            <person name="Ruan X."/>
            <person name="Zhao L."/>
            <person name="Wei J."/>
            <person name="Que T."/>
            <person name="Du C."/>
            <person name="Cheng J."/>
            <person name="Dai P."/>
            <person name="Han X."/>
            <person name="Huang E."/>
            <person name="Gao Y."/>
            <person name="Liu J."/>
            <person name="Shao H."/>
            <person name="Ye R."/>
            <person name="Li L."/>
            <person name="Wei W."/>
            <person name="Wang X."/>
            <person name="Wang C."/>
            <person name="Yang T."/>
            <person name="Huo Q."/>
            <person name="Li W."/>
            <person name="Guo W."/>
            <person name="Chen H."/>
            <person name="Zhou L."/>
            <person name="Ni X."/>
            <person name="Tian J."/>
            <person name="Zhou Y."/>
            <person name="Sheng Y."/>
            <person name="Liu T."/>
            <person name="Pan Y."/>
            <person name="Xia L."/>
            <person name="Li J."/>
            <person name="Zhao F."/>
            <person name="Cao W."/>
        </authorList>
    </citation>
    <scope>NUCLEOTIDE SEQUENCE</scope>
    <source>
        <strain evidence="1">Hyas-2018</strain>
    </source>
</reference>
<dbReference type="Proteomes" id="UP000821845">
    <property type="component" value="Chromosome 7"/>
</dbReference>